<dbReference type="RefSeq" id="WP_165227799.1">
    <property type="nucleotide sequence ID" value="NZ_CP049257.1"/>
</dbReference>
<keyword evidence="1" id="KW-0472">Membrane</keyword>
<feature type="transmembrane region" description="Helical" evidence="1">
    <location>
        <begin position="210"/>
        <end position="229"/>
    </location>
</feature>
<feature type="transmembrane region" description="Helical" evidence="1">
    <location>
        <begin position="105"/>
        <end position="125"/>
    </location>
</feature>
<gene>
    <name evidence="2" type="ORF">G5V58_00475</name>
</gene>
<evidence type="ECO:0000313" key="3">
    <source>
        <dbReference type="Proteomes" id="UP000502996"/>
    </source>
</evidence>
<keyword evidence="1" id="KW-1133">Transmembrane helix</keyword>
<feature type="transmembrane region" description="Helical" evidence="1">
    <location>
        <begin position="235"/>
        <end position="255"/>
    </location>
</feature>
<organism evidence="2 3">
    <name type="scientific">Nocardioides anomalus</name>
    <dbReference type="NCBI Taxonomy" id="2712223"/>
    <lineage>
        <taxon>Bacteria</taxon>
        <taxon>Bacillati</taxon>
        <taxon>Actinomycetota</taxon>
        <taxon>Actinomycetes</taxon>
        <taxon>Propionibacteriales</taxon>
        <taxon>Nocardioidaceae</taxon>
        <taxon>Nocardioides</taxon>
    </lineage>
</organism>
<feature type="transmembrane region" description="Helical" evidence="1">
    <location>
        <begin position="295"/>
        <end position="314"/>
    </location>
</feature>
<feature type="transmembrane region" description="Helical" evidence="1">
    <location>
        <begin position="35"/>
        <end position="53"/>
    </location>
</feature>
<proteinExistence type="predicted"/>
<accession>A0A6G6W7Y6</accession>
<protein>
    <submittedName>
        <fullName evidence="2">Uncharacterized protein</fullName>
    </submittedName>
</protein>
<keyword evidence="1" id="KW-0812">Transmembrane</keyword>
<sequence length="322" mass="33433">MRTRWLPVLALAVLAPVCAEYLWGYDDSTGHPATLLGNLVVFTPLYGAPALLIREVVRRRGLGWPSIVLLAAAFGVVQAGVVDQSVWARTYRGIPYWSDMADPTYLAPIGLSVFLAVSFVANHVLASMCGPIALVEGLAGRDRWLGRPVVVVLALLYVAASVLVFVDMLDTVGHPIGSPAQVAGAAVAAVALVLAALVPRRSPVFGPGRVPSPWLLLVASGVVFGAAMLAPPSPLGTTALVLAYAGAAAVITRLAHRADFSRAHVTALAAGWLIALAVGSWATVPIGTVTTAERVGHHVVLIALVALTGVLGVARSRVALPR</sequence>
<feature type="transmembrane region" description="Helical" evidence="1">
    <location>
        <begin position="178"/>
        <end position="198"/>
    </location>
</feature>
<dbReference type="KEGG" id="nano:G5V58_00475"/>
<dbReference type="AlphaFoldDB" id="A0A6G6W7Y6"/>
<evidence type="ECO:0000256" key="1">
    <source>
        <dbReference type="SAM" id="Phobius"/>
    </source>
</evidence>
<feature type="transmembrane region" description="Helical" evidence="1">
    <location>
        <begin position="267"/>
        <end position="289"/>
    </location>
</feature>
<keyword evidence="3" id="KW-1185">Reference proteome</keyword>
<feature type="transmembrane region" description="Helical" evidence="1">
    <location>
        <begin position="62"/>
        <end position="81"/>
    </location>
</feature>
<evidence type="ECO:0000313" key="2">
    <source>
        <dbReference type="EMBL" id="QIG41448.1"/>
    </source>
</evidence>
<feature type="transmembrane region" description="Helical" evidence="1">
    <location>
        <begin position="145"/>
        <end position="166"/>
    </location>
</feature>
<dbReference type="EMBL" id="CP049257">
    <property type="protein sequence ID" value="QIG41448.1"/>
    <property type="molecule type" value="Genomic_DNA"/>
</dbReference>
<reference evidence="2 3" key="1">
    <citation type="submission" date="2020-02" db="EMBL/GenBank/DDBJ databases">
        <title>Full genome sequence of Nocardioides sp. R-3366.</title>
        <authorList>
            <person name="Im W.-T."/>
        </authorList>
    </citation>
    <scope>NUCLEOTIDE SEQUENCE [LARGE SCALE GENOMIC DNA]</scope>
    <source>
        <strain evidence="2 3">R-3366</strain>
    </source>
</reference>
<name>A0A6G6W7Y6_9ACTN</name>
<dbReference type="Proteomes" id="UP000502996">
    <property type="component" value="Chromosome"/>
</dbReference>